<reference evidence="9" key="1">
    <citation type="submission" date="2018-10" db="EMBL/GenBank/DDBJ databases">
        <title>Transcriptome assembly of Aceria tosichella (Wheat curl mite) Type 2.</title>
        <authorList>
            <person name="Scully E.D."/>
            <person name="Geib S.M."/>
            <person name="Palmer N.A."/>
            <person name="Gupta A.K."/>
            <person name="Sarath G."/>
            <person name="Tatineni S."/>
        </authorList>
    </citation>
    <scope>NUCLEOTIDE SEQUENCE</scope>
    <source>
        <strain evidence="9">LincolnNE</strain>
    </source>
</reference>
<dbReference type="InterPro" id="IPR011990">
    <property type="entry name" value="TPR-like_helical_dom_sf"/>
</dbReference>
<dbReference type="Pfam" id="PF08640">
    <property type="entry name" value="U3_assoc_6"/>
    <property type="match status" value="1"/>
</dbReference>
<dbReference type="PANTHER" id="PTHR23271">
    <property type="entry name" value="HEPATOCELLULAR CARCINOMA-ASSOCIATED ANTIGEN 66"/>
    <property type="match status" value="1"/>
</dbReference>
<dbReference type="InterPro" id="IPR056907">
    <property type="entry name" value="UTP6_C"/>
</dbReference>
<keyword evidence="3" id="KW-0698">rRNA processing</keyword>
<dbReference type="PANTHER" id="PTHR23271:SF1">
    <property type="entry name" value="U3 SMALL NUCLEOLAR RNA-ASSOCIATED PROTEIN 6 HOMOLOG"/>
    <property type="match status" value="1"/>
</dbReference>
<dbReference type="EMBL" id="GGYP01007170">
    <property type="protein sequence ID" value="MDE51941.1"/>
    <property type="molecule type" value="Transcribed_RNA"/>
</dbReference>
<dbReference type="SUPFAM" id="SSF48452">
    <property type="entry name" value="TPR-like"/>
    <property type="match status" value="1"/>
</dbReference>
<evidence type="ECO:0000256" key="3">
    <source>
        <dbReference type="ARBA" id="ARBA00022552"/>
    </source>
</evidence>
<evidence type="ECO:0000256" key="6">
    <source>
        <dbReference type="SAM" id="MobiDB-lite"/>
    </source>
</evidence>
<protein>
    <submittedName>
        <fullName evidence="9">U3 small nucleolar RNA-associated protein 6</fullName>
    </submittedName>
</protein>
<feature type="domain" description="U3 small nucleolar RNA-associated protein 6 N-terminal" evidence="7">
    <location>
        <begin position="10"/>
        <end position="88"/>
    </location>
</feature>
<comment type="subcellular location">
    <subcellularLocation>
        <location evidence="1">Nucleus</location>
        <location evidence="1">Nucleolus</location>
    </subcellularLocation>
</comment>
<evidence type="ECO:0000313" key="9">
    <source>
        <dbReference type="EMBL" id="MDE51941.1"/>
    </source>
</evidence>
<dbReference type="GO" id="GO:0000462">
    <property type="term" value="P:maturation of SSU-rRNA from tricistronic rRNA transcript (SSU-rRNA, 5.8S rRNA, LSU-rRNA)"/>
    <property type="evidence" value="ECO:0007669"/>
    <property type="project" value="InterPro"/>
</dbReference>
<dbReference type="Pfam" id="PF24892">
    <property type="entry name" value="UTP6_C"/>
    <property type="match status" value="1"/>
</dbReference>
<dbReference type="InterPro" id="IPR055347">
    <property type="entry name" value="UTP6_N"/>
</dbReference>
<dbReference type="SMART" id="SM00386">
    <property type="entry name" value="HAT"/>
    <property type="match status" value="5"/>
</dbReference>
<keyword evidence="5" id="KW-0539">Nucleus</keyword>
<keyword evidence="4" id="KW-0677">Repeat</keyword>
<feature type="compositionally biased region" description="Low complexity" evidence="6">
    <location>
        <begin position="234"/>
        <end position="247"/>
    </location>
</feature>
<evidence type="ECO:0000256" key="5">
    <source>
        <dbReference type="ARBA" id="ARBA00023242"/>
    </source>
</evidence>
<evidence type="ECO:0000256" key="4">
    <source>
        <dbReference type="ARBA" id="ARBA00022737"/>
    </source>
</evidence>
<feature type="region of interest" description="Disordered" evidence="6">
    <location>
        <begin position="219"/>
        <end position="247"/>
    </location>
</feature>
<evidence type="ECO:0000256" key="2">
    <source>
        <dbReference type="ARBA" id="ARBA00010734"/>
    </source>
</evidence>
<evidence type="ECO:0000259" key="8">
    <source>
        <dbReference type="Pfam" id="PF24892"/>
    </source>
</evidence>
<dbReference type="GO" id="GO:0032040">
    <property type="term" value="C:small-subunit processome"/>
    <property type="evidence" value="ECO:0007669"/>
    <property type="project" value="TreeGrafter"/>
</dbReference>
<evidence type="ECO:0000256" key="1">
    <source>
        <dbReference type="ARBA" id="ARBA00004604"/>
    </source>
</evidence>
<organism evidence="9">
    <name type="scientific">Aceria tosichella</name>
    <name type="common">wheat curl mite</name>
    <dbReference type="NCBI Taxonomy" id="561515"/>
    <lineage>
        <taxon>Eukaryota</taxon>
        <taxon>Metazoa</taxon>
        <taxon>Ecdysozoa</taxon>
        <taxon>Arthropoda</taxon>
        <taxon>Chelicerata</taxon>
        <taxon>Arachnida</taxon>
        <taxon>Acari</taxon>
        <taxon>Acariformes</taxon>
        <taxon>Trombidiformes</taxon>
        <taxon>Prostigmata</taxon>
        <taxon>Eupodina</taxon>
        <taxon>Eriophyoidea</taxon>
        <taxon>Eriophyidae</taxon>
        <taxon>Eriophyinae</taxon>
        <taxon>Aceriini</taxon>
        <taxon>Aceria</taxon>
    </lineage>
</organism>
<dbReference type="InterPro" id="IPR013949">
    <property type="entry name" value="Utp6"/>
</dbReference>
<feature type="domain" description="U3 small nucleolar RNA-associated protein 6 homolog C-terminal" evidence="8">
    <location>
        <begin position="188"/>
        <end position="357"/>
    </location>
</feature>
<dbReference type="AlphaFoldDB" id="A0A6G1SP06"/>
<gene>
    <name evidence="9" type="primary">UTP6</name>
    <name evidence="9" type="ORF">g.14684</name>
</gene>
<comment type="similarity">
    <text evidence="2">Belongs to the UTP6 family.</text>
</comment>
<dbReference type="GO" id="GO:0030515">
    <property type="term" value="F:snoRNA binding"/>
    <property type="evidence" value="ECO:0007669"/>
    <property type="project" value="InterPro"/>
</dbReference>
<evidence type="ECO:0000259" key="7">
    <source>
        <dbReference type="Pfam" id="PF08640"/>
    </source>
</evidence>
<dbReference type="InterPro" id="IPR003107">
    <property type="entry name" value="HAT"/>
</dbReference>
<sequence>MAEVVEYRVDRTLDELKVLIDFGIFDEEHAKEIIKKREIFEYNLRRRTKTKLDYLKYIRFEMNLLESIEKYKNSILKQTESMEDELERKIFRLQAKKLNEIVRARAGHVSVLYRRLVSKNQFDKRLWRAYIDFAKQRKWNSRVSALYWRLLRVSANDESLWIEAAKHEIENNQNQNTARKLFLMGVRHHRNSLELISQLQELHNGEALQKYKEQLEKESSDANAVVEAGDPTTASSSSQANQSKPAQSKMETLYECYEAHGIDKTRLLYEDLEKSVKNQKLSLYVGMIQVESWQLAKDNSKQQLDRIRAIYEKAISKYGQNKAKLWYEYLQFEHQNGKSLEDLERINRIYERAQATLVPSKVGRVIEKYTMLQVNPPDRTNIEYSDYSDLED</sequence>
<dbReference type="GO" id="GO:0034388">
    <property type="term" value="C:Pwp2p-containing subcomplex of 90S preribosome"/>
    <property type="evidence" value="ECO:0007669"/>
    <property type="project" value="TreeGrafter"/>
</dbReference>
<dbReference type="Gene3D" id="1.25.40.10">
    <property type="entry name" value="Tetratricopeptide repeat domain"/>
    <property type="match status" value="1"/>
</dbReference>
<name>A0A6G1SP06_9ACAR</name>
<proteinExistence type="inferred from homology"/>
<accession>A0A6G1SP06</accession>